<keyword evidence="1" id="KW-0175">Coiled coil</keyword>
<organism evidence="2">
    <name type="scientific">Myoviridae sp. ctoNH1</name>
    <dbReference type="NCBI Taxonomy" id="2826695"/>
    <lineage>
        <taxon>Viruses</taxon>
        <taxon>Duplodnaviria</taxon>
        <taxon>Heunggongvirae</taxon>
        <taxon>Uroviricota</taxon>
        <taxon>Caudoviricetes</taxon>
    </lineage>
</organism>
<sequence>MAWYDITGTIADWVMASAAVYAAYKAKNFFDDKVHSDAYELIKKVIVFQVDDLIKSINEQYSDAFQTTMKFNANAVNQEKLTTEHVDNSLELYSNTINVINSIESNTKVLIKLKFTLNDDAKIIFDEFIISVREFQKIHLEFLTNTLSLLNNKQEDKISELNELIKEVESSNLNAINKYIQFYNYKEGFIEYFIKI</sequence>
<feature type="coiled-coil region" evidence="1">
    <location>
        <begin position="147"/>
        <end position="178"/>
    </location>
</feature>
<evidence type="ECO:0000313" key="2">
    <source>
        <dbReference type="EMBL" id="DAE21846.1"/>
    </source>
</evidence>
<proteinExistence type="predicted"/>
<name>A0A8S5QRM6_9CAUD</name>
<dbReference type="EMBL" id="BK015718">
    <property type="protein sequence ID" value="DAE21846.1"/>
    <property type="molecule type" value="Genomic_DNA"/>
</dbReference>
<protein>
    <submittedName>
        <fullName evidence="2">Uncharacterized protein</fullName>
    </submittedName>
</protein>
<reference evidence="2" key="1">
    <citation type="journal article" date="2021" name="Proc. Natl. Acad. Sci. U.S.A.">
        <title>A Catalog of Tens of Thousands of Viruses from Human Metagenomes Reveals Hidden Associations with Chronic Diseases.</title>
        <authorList>
            <person name="Tisza M.J."/>
            <person name="Buck C.B."/>
        </authorList>
    </citation>
    <scope>NUCLEOTIDE SEQUENCE</scope>
    <source>
        <strain evidence="2">CtoNH1</strain>
    </source>
</reference>
<accession>A0A8S5QRM6</accession>
<evidence type="ECO:0000256" key="1">
    <source>
        <dbReference type="SAM" id="Coils"/>
    </source>
</evidence>